<dbReference type="AlphaFoldDB" id="A0A3S1BRH3"/>
<keyword evidence="4" id="KW-1185">Reference proteome</keyword>
<dbReference type="STRING" id="188477.A0A3S1BRH3"/>
<dbReference type="PROSITE" id="PS51340">
    <property type="entry name" value="MOSC"/>
    <property type="match status" value="1"/>
</dbReference>
<evidence type="ECO:0000313" key="3">
    <source>
        <dbReference type="EMBL" id="RUS89652.1"/>
    </source>
</evidence>
<gene>
    <name evidence="3" type="ORF">EGW08_002573</name>
</gene>
<dbReference type="PANTHER" id="PTHR14237:SF19">
    <property type="entry name" value="MITOCHONDRIAL AMIDOXIME REDUCING COMPONENT 1"/>
    <property type="match status" value="1"/>
</dbReference>
<keyword evidence="1" id="KW-0472">Membrane</keyword>
<comment type="caution">
    <text evidence="3">The sequence shown here is derived from an EMBL/GenBank/DDBJ whole genome shotgun (WGS) entry which is preliminary data.</text>
</comment>
<evidence type="ECO:0000313" key="4">
    <source>
        <dbReference type="Proteomes" id="UP000271974"/>
    </source>
</evidence>
<dbReference type="PANTHER" id="PTHR14237">
    <property type="entry name" value="MOLYBDOPTERIN COFACTOR SULFURASE MOSC"/>
    <property type="match status" value="1"/>
</dbReference>
<dbReference type="InterPro" id="IPR005302">
    <property type="entry name" value="MoCF_Sase_C"/>
</dbReference>
<dbReference type="GO" id="GO:0030151">
    <property type="term" value="F:molybdenum ion binding"/>
    <property type="evidence" value="ECO:0007669"/>
    <property type="project" value="InterPro"/>
</dbReference>
<organism evidence="3 4">
    <name type="scientific">Elysia chlorotica</name>
    <name type="common">Eastern emerald elysia</name>
    <name type="synonym">Sea slug</name>
    <dbReference type="NCBI Taxonomy" id="188477"/>
    <lineage>
        <taxon>Eukaryota</taxon>
        <taxon>Metazoa</taxon>
        <taxon>Spiralia</taxon>
        <taxon>Lophotrochozoa</taxon>
        <taxon>Mollusca</taxon>
        <taxon>Gastropoda</taxon>
        <taxon>Heterobranchia</taxon>
        <taxon>Euthyneura</taxon>
        <taxon>Panpulmonata</taxon>
        <taxon>Sacoglossa</taxon>
        <taxon>Placobranchoidea</taxon>
        <taxon>Plakobranchidae</taxon>
        <taxon>Elysia</taxon>
    </lineage>
</organism>
<feature type="transmembrane region" description="Helical" evidence="1">
    <location>
        <begin position="12"/>
        <end position="32"/>
    </location>
</feature>
<name>A0A3S1BRH3_ELYCH</name>
<protein>
    <recommendedName>
        <fullName evidence="2">MOSC domain-containing protein</fullName>
    </recommendedName>
</protein>
<dbReference type="GO" id="GO:0030170">
    <property type="term" value="F:pyridoxal phosphate binding"/>
    <property type="evidence" value="ECO:0007669"/>
    <property type="project" value="InterPro"/>
</dbReference>
<keyword evidence="1" id="KW-0812">Transmembrane</keyword>
<dbReference type="Proteomes" id="UP000271974">
    <property type="component" value="Unassembled WGS sequence"/>
</dbReference>
<dbReference type="SUPFAM" id="SSF50800">
    <property type="entry name" value="PK beta-barrel domain-like"/>
    <property type="match status" value="1"/>
</dbReference>
<keyword evidence="1" id="KW-1133">Transmembrane helix</keyword>
<dbReference type="InterPro" id="IPR005303">
    <property type="entry name" value="MOCOS_middle"/>
</dbReference>
<dbReference type="GO" id="GO:0003824">
    <property type="term" value="F:catalytic activity"/>
    <property type="evidence" value="ECO:0007669"/>
    <property type="project" value="InterPro"/>
</dbReference>
<evidence type="ECO:0000256" key="1">
    <source>
        <dbReference type="SAM" id="Phobius"/>
    </source>
</evidence>
<proteinExistence type="predicted"/>
<dbReference type="SUPFAM" id="SSF141673">
    <property type="entry name" value="MOSC N-terminal domain-like"/>
    <property type="match status" value="1"/>
</dbReference>
<dbReference type="EMBL" id="RQTK01000050">
    <property type="protein sequence ID" value="RUS89652.1"/>
    <property type="molecule type" value="Genomic_DNA"/>
</dbReference>
<feature type="domain" description="MOSC" evidence="2">
    <location>
        <begin position="176"/>
        <end position="321"/>
    </location>
</feature>
<evidence type="ECO:0000259" key="2">
    <source>
        <dbReference type="PROSITE" id="PS51340"/>
    </source>
</evidence>
<sequence>MSPNIFDQNSPAALFAAIAAGAAMKYMAGFMFSRNRYVYVGRVGQIWVYPFKSFKGHSVQEAECSALGMKWKKFTDRHWTVSTADGVYLTQRQEPTMALIEPTIIGDQIQLSAPGMTPITFPADPPVTDSNKSKVTVKTDTIDSIDCGDEVSDWLCRYFKRQGLRLHYSSPSLEKRDASKAKKPWQHPAKPGDMCAFSDYCGYMVLSNASLVDLNKRLENPVPITNFRANIIVDDCVAYAEDSWSTLRIGETQLRALDACTRCVLVTVDQEKGVKDKKEEPLSTLKKYRLKEPYGPKPCFGINFTTDKPGKIKVGDPIFAKLL</sequence>
<dbReference type="Pfam" id="PF03476">
    <property type="entry name" value="MOSC_N"/>
    <property type="match status" value="1"/>
</dbReference>
<dbReference type="OrthoDB" id="17255at2759"/>
<reference evidence="3 4" key="1">
    <citation type="submission" date="2019-01" db="EMBL/GenBank/DDBJ databases">
        <title>A draft genome assembly of the solar-powered sea slug Elysia chlorotica.</title>
        <authorList>
            <person name="Cai H."/>
            <person name="Li Q."/>
            <person name="Fang X."/>
            <person name="Li J."/>
            <person name="Curtis N.E."/>
            <person name="Altenburger A."/>
            <person name="Shibata T."/>
            <person name="Feng M."/>
            <person name="Maeda T."/>
            <person name="Schwartz J.A."/>
            <person name="Shigenobu S."/>
            <person name="Lundholm N."/>
            <person name="Nishiyama T."/>
            <person name="Yang H."/>
            <person name="Hasebe M."/>
            <person name="Li S."/>
            <person name="Pierce S.K."/>
            <person name="Wang J."/>
        </authorList>
    </citation>
    <scope>NUCLEOTIDE SEQUENCE [LARGE SCALE GENOMIC DNA]</scope>
    <source>
        <strain evidence="3">EC2010</strain>
        <tissue evidence="3">Whole organism of an adult</tissue>
    </source>
</reference>
<accession>A0A3S1BRH3</accession>
<dbReference type="InterPro" id="IPR011037">
    <property type="entry name" value="Pyrv_Knase-like_insert_dom_sf"/>
</dbReference>
<dbReference type="Pfam" id="PF03473">
    <property type="entry name" value="MOSC"/>
    <property type="match status" value="1"/>
</dbReference>